<dbReference type="InterPro" id="IPR036390">
    <property type="entry name" value="WH_DNA-bd_sf"/>
</dbReference>
<evidence type="ECO:0000259" key="4">
    <source>
        <dbReference type="PROSITE" id="PS50949"/>
    </source>
</evidence>
<dbReference type="InterPro" id="IPR011711">
    <property type="entry name" value="GntR_C"/>
</dbReference>
<comment type="caution">
    <text evidence="5">The sequence shown here is derived from an EMBL/GenBank/DDBJ whole genome shotgun (WGS) entry which is preliminary data.</text>
</comment>
<dbReference type="Pfam" id="PF00392">
    <property type="entry name" value="GntR"/>
    <property type="match status" value="1"/>
</dbReference>
<evidence type="ECO:0000256" key="1">
    <source>
        <dbReference type="ARBA" id="ARBA00023015"/>
    </source>
</evidence>
<dbReference type="AlphaFoldDB" id="A0AAW3WYN2"/>
<sequence>MVEKQLGYKYQVYNEIKKGIMTGIYSPGSVMNERKLSEELGISRTPIREGMQMLARDGWLQMETYKGTVVREFDPHYMWELTRVRSALELSAIEDAAKNITENDLKCLEEIQEKQKEVLEHYDITRFIQLDREFHTYIYQMSQNRELLKLLSNYYDMFRFMGMQAVMGTDKRRQTTIDEHQGILDALKQKNVEAAVQAMKIHMEETEKNINQNHAMERNAR</sequence>
<keyword evidence="2" id="KW-0238">DNA-binding</keyword>
<dbReference type="EMBL" id="JACOOW010000001">
    <property type="protein sequence ID" value="MBC5655592.1"/>
    <property type="molecule type" value="Genomic_DNA"/>
</dbReference>
<proteinExistence type="predicted"/>
<dbReference type="PANTHER" id="PTHR43537">
    <property type="entry name" value="TRANSCRIPTIONAL REGULATOR, GNTR FAMILY"/>
    <property type="match status" value="1"/>
</dbReference>
<dbReference type="Gene3D" id="1.10.10.10">
    <property type="entry name" value="Winged helix-like DNA-binding domain superfamily/Winged helix DNA-binding domain"/>
    <property type="match status" value="1"/>
</dbReference>
<evidence type="ECO:0000313" key="5">
    <source>
        <dbReference type="EMBL" id="MBC5655592.1"/>
    </source>
</evidence>
<dbReference type="SMART" id="SM00345">
    <property type="entry name" value="HTH_GNTR"/>
    <property type="match status" value="1"/>
</dbReference>
<dbReference type="PROSITE" id="PS50949">
    <property type="entry name" value="HTH_GNTR"/>
    <property type="match status" value="1"/>
</dbReference>
<dbReference type="GO" id="GO:0003677">
    <property type="term" value="F:DNA binding"/>
    <property type="evidence" value="ECO:0007669"/>
    <property type="project" value="UniProtKB-KW"/>
</dbReference>
<reference evidence="5 6" key="1">
    <citation type="submission" date="2020-08" db="EMBL/GenBank/DDBJ databases">
        <title>Genome public.</title>
        <authorList>
            <person name="Liu C."/>
            <person name="Sun Q."/>
        </authorList>
    </citation>
    <scope>NUCLEOTIDE SEQUENCE [LARGE SCALE GENOMIC DNA]</scope>
    <source>
        <strain evidence="5 6">BX14</strain>
    </source>
</reference>
<dbReference type="InterPro" id="IPR008920">
    <property type="entry name" value="TF_FadR/GntR_C"/>
</dbReference>
<name>A0AAW3WYN2_9CLOT</name>
<protein>
    <submittedName>
        <fullName evidence="5">GntR family transcriptional regulator</fullName>
    </submittedName>
</protein>
<dbReference type="GO" id="GO:0003700">
    <property type="term" value="F:DNA-binding transcription factor activity"/>
    <property type="evidence" value="ECO:0007669"/>
    <property type="project" value="InterPro"/>
</dbReference>
<dbReference type="PANTHER" id="PTHR43537:SF51">
    <property type="entry name" value="HTH-TYPE TRANSCRIPTIONAL REGULATOR LGOR-RELATED"/>
    <property type="match status" value="1"/>
</dbReference>
<dbReference type="SUPFAM" id="SSF46785">
    <property type="entry name" value="Winged helix' DNA-binding domain"/>
    <property type="match status" value="1"/>
</dbReference>
<feature type="domain" description="HTH gntR-type" evidence="4">
    <location>
        <begin position="6"/>
        <end position="73"/>
    </location>
</feature>
<dbReference type="SMART" id="SM00895">
    <property type="entry name" value="FCD"/>
    <property type="match status" value="1"/>
</dbReference>
<evidence type="ECO:0000313" key="6">
    <source>
        <dbReference type="Proteomes" id="UP000653904"/>
    </source>
</evidence>
<dbReference type="InterPro" id="IPR036388">
    <property type="entry name" value="WH-like_DNA-bd_sf"/>
</dbReference>
<evidence type="ECO:0000256" key="3">
    <source>
        <dbReference type="ARBA" id="ARBA00023163"/>
    </source>
</evidence>
<dbReference type="RefSeq" id="WP_118651767.1">
    <property type="nucleotide sequence ID" value="NZ_JACOOW010000001.1"/>
</dbReference>
<evidence type="ECO:0000256" key="2">
    <source>
        <dbReference type="ARBA" id="ARBA00023125"/>
    </source>
</evidence>
<keyword evidence="1" id="KW-0805">Transcription regulation</keyword>
<keyword evidence="6" id="KW-1185">Reference proteome</keyword>
<dbReference type="Gene3D" id="1.20.120.530">
    <property type="entry name" value="GntR ligand-binding domain-like"/>
    <property type="match status" value="1"/>
</dbReference>
<keyword evidence="3" id="KW-0804">Transcription</keyword>
<dbReference type="SUPFAM" id="SSF48008">
    <property type="entry name" value="GntR ligand-binding domain-like"/>
    <property type="match status" value="1"/>
</dbReference>
<gene>
    <name evidence="5" type="ORF">H8S19_00605</name>
</gene>
<dbReference type="InterPro" id="IPR000524">
    <property type="entry name" value="Tscrpt_reg_HTH_GntR"/>
</dbReference>
<dbReference type="PRINTS" id="PR00035">
    <property type="entry name" value="HTHGNTR"/>
</dbReference>
<accession>A0AAW3WYN2</accession>
<dbReference type="Pfam" id="PF07729">
    <property type="entry name" value="FCD"/>
    <property type="match status" value="1"/>
</dbReference>
<organism evidence="5 6">
    <name type="scientific">Clostridium segne</name>
    <dbReference type="NCBI Taxonomy" id="2763038"/>
    <lineage>
        <taxon>Bacteria</taxon>
        <taxon>Bacillati</taxon>
        <taxon>Bacillota</taxon>
        <taxon>Clostridia</taxon>
        <taxon>Eubacteriales</taxon>
        <taxon>Clostridiaceae</taxon>
        <taxon>Clostridium</taxon>
    </lineage>
</organism>
<dbReference type="Proteomes" id="UP000653904">
    <property type="component" value="Unassembled WGS sequence"/>
</dbReference>
<dbReference type="CDD" id="cd07377">
    <property type="entry name" value="WHTH_GntR"/>
    <property type="match status" value="1"/>
</dbReference>